<sequence>MRPSIRATSLLDSGDQGSGKWSVIRCIIDVEIDDAALVRLEY</sequence>
<dbReference type="Proteomes" id="UP001486888">
    <property type="component" value="Chromosome"/>
</dbReference>
<keyword evidence="2" id="KW-1185">Reference proteome</keyword>
<reference evidence="1 2" key="1">
    <citation type="submission" date="2023-05" db="EMBL/GenBank/DDBJ databases">
        <title>Glutamicibacter sp. B1, complete genome.</title>
        <authorList>
            <person name="Long Y.H."/>
            <person name="Fang T."/>
            <person name="Li X.Y."/>
        </authorList>
    </citation>
    <scope>NUCLEOTIDE SEQUENCE [LARGE SCALE GENOMIC DNA]</scope>
    <source>
        <strain evidence="1 2">B1</strain>
    </source>
</reference>
<dbReference type="RefSeq" id="WP_345471454.1">
    <property type="nucleotide sequence ID" value="NZ_CP125942.1"/>
</dbReference>
<evidence type="ECO:0000313" key="1">
    <source>
        <dbReference type="EMBL" id="XAO45713.1"/>
    </source>
</evidence>
<dbReference type="EMBL" id="CP125942">
    <property type="protein sequence ID" value="XAO45713.1"/>
    <property type="molecule type" value="Genomic_DNA"/>
</dbReference>
<evidence type="ECO:0000313" key="2">
    <source>
        <dbReference type="Proteomes" id="UP001486888"/>
    </source>
</evidence>
<protein>
    <submittedName>
        <fullName evidence="1">Uncharacterized protein</fullName>
    </submittedName>
</protein>
<gene>
    <name evidence="1" type="ORF">QMQ05_15435</name>
</gene>
<name>A0AAU6WEY5_9MICC</name>
<proteinExistence type="predicted"/>
<dbReference type="KEGG" id="gey:QMQ05_15435"/>
<accession>A0AAU6WEY5</accession>
<organism evidence="1 2">
    <name type="scientific">Glutamicibacter ectropisis</name>
    <dbReference type="NCBI Taxonomy" id="3046593"/>
    <lineage>
        <taxon>Bacteria</taxon>
        <taxon>Bacillati</taxon>
        <taxon>Actinomycetota</taxon>
        <taxon>Actinomycetes</taxon>
        <taxon>Micrococcales</taxon>
        <taxon>Micrococcaceae</taxon>
        <taxon>Glutamicibacter</taxon>
    </lineage>
</organism>
<dbReference type="AlphaFoldDB" id="A0AAU6WEY5"/>